<sequence length="366" mass="39831">MSIGIGMIGYSGVASRLHLPALRGLPEARVTAIAGTTREALTAVADRYAIPARYHDYRDLLHDPTVDAVAICVPPELHEVIGLAAMAANKHVFMEKPMALSLEQCARLVQAAESSPVMTSVGFHLRWHRLVREAHKWIADGRLGTVELLRTVFTSGIRWRAKLPVWRTRRQAGGGVLIESGVHYYDLWRFLTGSEVDEVHVMSRSAEHDDVTAVVTARLRNGIVATAGFCQGTVDNLEIDIYGSAGRLRISGYARDGLVFDPTGYKGLKKIWPKARSVPGRLLRAARAIPLGGYYAHAYRDQWIGFLNAIENGKPAGASFADGREATRVALAVTQSASGRRPVCIADCADAIAPVLENGNGNVIKY</sequence>
<evidence type="ECO:0000256" key="1">
    <source>
        <dbReference type="ARBA" id="ARBA00023002"/>
    </source>
</evidence>
<evidence type="ECO:0000313" key="5">
    <source>
        <dbReference type="Proteomes" id="UP001302494"/>
    </source>
</evidence>
<dbReference type="InterPro" id="IPR050463">
    <property type="entry name" value="Gfo/Idh/MocA_oxidrdct_glycsds"/>
</dbReference>
<dbReference type="Gene3D" id="3.40.50.720">
    <property type="entry name" value="NAD(P)-binding Rossmann-like Domain"/>
    <property type="match status" value="1"/>
</dbReference>
<dbReference type="EMBL" id="CP116968">
    <property type="protein sequence ID" value="WNM61860.1"/>
    <property type="molecule type" value="Genomic_DNA"/>
</dbReference>
<proteinExistence type="predicted"/>
<dbReference type="Pfam" id="PF01408">
    <property type="entry name" value="GFO_IDH_MocA"/>
    <property type="match status" value="1"/>
</dbReference>
<evidence type="ECO:0000259" key="2">
    <source>
        <dbReference type="Pfam" id="PF01408"/>
    </source>
</evidence>
<gene>
    <name evidence="4" type="ORF">PQG83_19270</name>
</gene>
<evidence type="ECO:0000313" key="4">
    <source>
        <dbReference type="EMBL" id="WNM61860.1"/>
    </source>
</evidence>
<dbReference type="RefSeq" id="WP_312744486.1">
    <property type="nucleotide sequence ID" value="NZ_CP116968.1"/>
</dbReference>
<name>A0AA96JW73_9BACT</name>
<dbReference type="SUPFAM" id="SSF55347">
    <property type="entry name" value="Glyceraldehyde-3-phosphate dehydrogenase-like, C-terminal domain"/>
    <property type="match status" value="1"/>
</dbReference>
<feature type="domain" description="Gfo/Idh/MocA-like oxidoreductase N-terminal" evidence="2">
    <location>
        <begin position="4"/>
        <end position="123"/>
    </location>
</feature>
<accession>A0AA96JW73</accession>
<protein>
    <submittedName>
        <fullName evidence="4">Gfo/Idh/MocA family oxidoreductase</fullName>
    </submittedName>
</protein>
<dbReference type="AlphaFoldDB" id="A0AA96JW73"/>
<dbReference type="GO" id="GO:0016491">
    <property type="term" value="F:oxidoreductase activity"/>
    <property type="evidence" value="ECO:0007669"/>
    <property type="project" value="UniProtKB-KW"/>
</dbReference>
<dbReference type="GO" id="GO:0000166">
    <property type="term" value="F:nucleotide binding"/>
    <property type="evidence" value="ECO:0007669"/>
    <property type="project" value="InterPro"/>
</dbReference>
<keyword evidence="1" id="KW-0560">Oxidoreductase</keyword>
<dbReference type="SUPFAM" id="SSF51735">
    <property type="entry name" value="NAD(P)-binding Rossmann-fold domains"/>
    <property type="match status" value="1"/>
</dbReference>
<dbReference type="Proteomes" id="UP001302494">
    <property type="component" value="Chromosome"/>
</dbReference>
<keyword evidence="5" id="KW-1185">Reference proteome</keyword>
<dbReference type="KEGG" id="nneo:PQG83_19270"/>
<dbReference type="Pfam" id="PF22725">
    <property type="entry name" value="GFO_IDH_MocA_C3"/>
    <property type="match status" value="1"/>
</dbReference>
<dbReference type="InterPro" id="IPR036291">
    <property type="entry name" value="NAD(P)-bd_dom_sf"/>
</dbReference>
<organism evidence="4 5">
    <name type="scientific">Candidatus Nitrospira neomarina</name>
    <dbReference type="NCBI Taxonomy" id="3020899"/>
    <lineage>
        <taxon>Bacteria</taxon>
        <taxon>Pseudomonadati</taxon>
        <taxon>Nitrospirota</taxon>
        <taxon>Nitrospiria</taxon>
        <taxon>Nitrospirales</taxon>
        <taxon>Nitrospiraceae</taxon>
        <taxon>Nitrospira</taxon>
    </lineage>
</organism>
<evidence type="ECO:0000259" key="3">
    <source>
        <dbReference type="Pfam" id="PF22725"/>
    </source>
</evidence>
<dbReference type="PANTHER" id="PTHR43818:SF11">
    <property type="entry name" value="BCDNA.GH03377"/>
    <property type="match status" value="1"/>
</dbReference>
<dbReference type="InterPro" id="IPR055170">
    <property type="entry name" value="GFO_IDH_MocA-like_dom"/>
</dbReference>
<feature type="domain" description="GFO/IDH/MocA-like oxidoreductase" evidence="3">
    <location>
        <begin position="131"/>
        <end position="249"/>
    </location>
</feature>
<dbReference type="InterPro" id="IPR000683">
    <property type="entry name" value="Gfo/Idh/MocA-like_OxRdtase_N"/>
</dbReference>
<dbReference type="PANTHER" id="PTHR43818">
    <property type="entry name" value="BCDNA.GH03377"/>
    <property type="match status" value="1"/>
</dbReference>
<reference evidence="4 5" key="1">
    <citation type="submission" date="2023-01" db="EMBL/GenBank/DDBJ databases">
        <title>Cultivation and genomic characterization of new, ubiquitous marine nitrite-oxidizing bacteria from the Nitrospirales.</title>
        <authorList>
            <person name="Mueller A.J."/>
            <person name="Daebeler A."/>
            <person name="Herbold C.W."/>
            <person name="Kirkegaard R.H."/>
            <person name="Daims H."/>
        </authorList>
    </citation>
    <scope>NUCLEOTIDE SEQUENCE [LARGE SCALE GENOMIC DNA]</scope>
    <source>
        <strain evidence="4 5">DK</strain>
    </source>
</reference>
<dbReference type="Gene3D" id="3.30.360.10">
    <property type="entry name" value="Dihydrodipicolinate Reductase, domain 2"/>
    <property type="match status" value="1"/>
</dbReference>